<dbReference type="EMBL" id="SSOC01000004">
    <property type="protein sequence ID" value="THF64594.1"/>
    <property type="molecule type" value="Genomic_DNA"/>
</dbReference>
<dbReference type="Pfam" id="PF09411">
    <property type="entry name" value="PagL"/>
    <property type="match status" value="1"/>
</dbReference>
<comment type="subcellular location">
    <subcellularLocation>
        <location evidence="1">Cell outer membrane</location>
        <topology evidence="1">Multi-pass membrane protein</topology>
    </subcellularLocation>
</comment>
<dbReference type="RefSeq" id="WP_136348313.1">
    <property type="nucleotide sequence ID" value="NZ_SSOC01000004.1"/>
</dbReference>
<dbReference type="PROSITE" id="PS51257">
    <property type="entry name" value="PROKAR_LIPOPROTEIN"/>
    <property type="match status" value="1"/>
</dbReference>
<accession>A0A4S4AX34</accession>
<sequence length="183" mass="20292">MNLIRKYHAFPALLLSAVLGACIPPAAAQDFEVVLKHGRNGGDDYERTGLGLRLNPVWTHQWESWDATLRPEVELSQLRYTGSHPGNDRLSQAGAIGLLRVQKREGGIRPYAEVGLGAALFSGDRLGHRDISSHFQFSQHLGLGLEFTGGWDLGLQYSHYSNADIKKPNDGLDLYQILLGKRF</sequence>
<dbReference type="AlphaFoldDB" id="A0A4S4AX34"/>
<keyword evidence="1 5" id="KW-0378">Hydrolase</keyword>
<dbReference type="EC" id="3.1.1.77" evidence="1"/>
<dbReference type="InterPro" id="IPR011250">
    <property type="entry name" value="OMP/PagP_B-barrel"/>
</dbReference>
<organism evidence="5 6">
    <name type="scientific">Pseudothauera nasutitermitis</name>
    <dbReference type="NCBI Taxonomy" id="2565930"/>
    <lineage>
        <taxon>Bacteria</taxon>
        <taxon>Pseudomonadati</taxon>
        <taxon>Pseudomonadota</taxon>
        <taxon>Betaproteobacteria</taxon>
        <taxon>Rhodocyclales</taxon>
        <taxon>Zoogloeaceae</taxon>
        <taxon>Pseudothauera</taxon>
    </lineage>
</organism>
<protein>
    <recommendedName>
        <fullName evidence="1">Lipid A deacylase</fullName>
        <ecNumber evidence="1">3.1.1.77</ecNumber>
    </recommendedName>
    <alternativeName>
        <fullName evidence="1">LPS 3-O-deacylase</fullName>
    </alternativeName>
    <alternativeName>
        <fullName evidence="1">Outer membrane enzyme</fullName>
    </alternativeName>
</protein>
<dbReference type="Proteomes" id="UP000308430">
    <property type="component" value="Unassembled WGS sequence"/>
</dbReference>
<feature type="chain" id="PRO_5020938166" description="Lipid A deacylase" evidence="4">
    <location>
        <begin position="29"/>
        <end position="183"/>
    </location>
</feature>
<evidence type="ECO:0000313" key="6">
    <source>
        <dbReference type="Proteomes" id="UP000308430"/>
    </source>
</evidence>
<dbReference type="PIRSF" id="PIRSF029681">
    <property type="entry name" value="PagL"/>
    <property type="match status" value="1"/>
</dbReference>
<comment type="caution">
    <text evidence="5">The sequence shown here is derived from an EMBL/GenBank/DDBJ whole genome shotgun (WGS) entry which is preliminary data.</text>
</comment>
<dbReference type="Gene3D" id="2.40.160.20">
    <property type="match status" value="1"/>
</dbReference>
<keyword evidence="6" id="KW-1185">Reference proteome</keyword>
<dbReference type="InterPro" id="IPR018550">
    <property type="entry name" value="Lipid-A_deacylase-rel"/>
</dbReference>
<feature type="active site" description="Charge relay system" evidence="2">
    <location>
        <position position="173"/>
    </location>
</feature>
<keyword evidence="4" id="KW-0732">Signal</keyword>
<proteinExistence type="inferred from homology"/>
<feature type="active site" description="Charge relay system" evidence="2">
    <location>
        <position position="159"/>
    </location>
</feature>
<keyword evidence="1" id="KW-0472">Membrane</keyword>
<comment type="similarity">
    <text evidence="1">Belongs to the PagL family.</text>
</comment>
<feature type="site" description="Critical for activity" evidence="3">
    <location>
        <position position="162"/>
    </location>
</feature>
<name>A0A4S4AX34_9RHOO</name>
<gene>
    <name evidence="5" type="ORF">E6C76_11060</name>
</gene>
<evidence type="ECO:0000256" key="2">
    <source>
        <dbReference type="PIRSR" id="PIRSR029681-1"/>
    </source>
</evidence>
<dbReference type="OrthoDB" id="5297282at2"/>
<comment type="function">
    <text evidence="1">Has lipid A 3-O-deacylase activity. Hydrolyzes the ester bond at the 3 position of lipid A, a bioactive component of lipopolysaccharide (LPS), thereby releasing the primary fatty acyl moiety.</text>
</comment>
<feature type="active site" description="Charge relay system" evidence="2">
    <location>
        <position position="161"/>
    </location>
</feature>
<dbReference type="SUPFAM" id="SSF56925">
    <property type="entry name" value="OMPA-like"/>
    <property type="match status" value="1"/>
</dbReference>
<feature type="signal peptide" evidence="4">
    <location>
        <begin position="1"/>
        <end position="28"/>
    </location>
</feature>
<evidence type="ECO:0000256" key="3">
    <source>
        <dbReference type="PIRSR" id="PIRSR029681-2"/>
    </source>
</evidence>
<evidence type="ECO:0000256" key="4">
    <source>
        <dbReference type="SAM" id="SignalP"/>
    </source>
</evidence>
<comment type="catalytic activity">
    <reaction evidence="1">
        <text>a 3-(acyloxy)acyl derivative of bacterial toxin + H2O = a 3-hydroxyacyl derivative of bacterial toxin + a fatty acid + H(+)</text>
        <dbReference type="Rhea" id="RHEA:12032"/>
        <dbReference type="ChEBI" id="CHEBI:15377"/>
        <dbReference type="ChEBI" id="CHEBI:15378"/>
        <dbReference type="ChEBI" id="CHEBI:28868"/>
        <dbReference type="ChEBI" id="CHEBI:136853"/>
        <dbReference type="ChEBI" id="CHEBI:140675"/>
        <dbReference type="EC" id="3.1.1.77"/>
    </reaction>
</comment>
<reference evidence="5 6" key="1">
    <citation type="submission" date="2019-04" db="EMBL/GenBank/DDBJ databases">
        <title>Azoarcus nasutitermitis sp. nov. isolated from termite nest.</title>
        <authorList>
            <person name="Lin S.-Y."/>
            <person name="Hameed A."/>
            <person name="Hsu Y.-H."/>
            <person name="Young C.-C."/>
        </authorList>
    </citation>
    <scope>NUCLEOTIDE SEQUENCE [LARGE SCALE GENOMIC DNA]</scope>
    <source>
        <strain evidence="5 6">CC-YHH838</strain>
    </source>
</reference>
<evidence type="ECO:0000256" key="1">
    <source>
        <dbReference type="PIRNR" id="PIRNR029681"/>
    </source>
</evidence>
<evidence type="ECO:0000313" key="5">
    <source>
        <dbReference type="EMBL" id="THF64594.1"/>
    </source>
</evidence>
<keyword evidence="1" id="KW-0998">Cell outer membrane</keyword>
<comment type="subunit">
    <text evidence="1">Homodimer.</text>
</comment>
<dbReference type="GO" id="GO:0050528">
    <property type="term" value="F:acyloxyacyl hydrolase activity"/>
    <property type="evidence" value="ECO:0007669"/>
    <property type="project" value="UniProtKB-EC"/>
</dbReference>
<dbReference type="GO" id="GO:0009279">
    <property type="term" value="C:cell outer membrane"/>
    <property type="evidence" value="ECO:0007669"/>
    <property type="project" value="UniProtKB-SubCell"/>
</dbReference>